<dbReference type="Gene3D" id="3.40.50.300">
    <property type="entry name" value="P-loop containing nucleotide triphosphate hydrolases"/>
    <property type="match status" value="1"/>
</dbReference>
<feature type="domain" description="Dynamin-type G" evidence="4">
    <location>
        <begin position="22"/>
        <end position="287"/>
    </location>
</feature>
<dbReference type="Pfam" id="PF01031">
    <property type="entry name" value="Dynamin_M"/>
    <property type="match status" value="1"/>
</dbReference>
<dbReference type="InterPro" id="IPR020850">
    <property type="entry name" value="GED_dom"/>
</dbReference>
<dbReference type="SMART" id="SM00053">
    <property type="entry name" value="DYNc"/>
    <property type="match status" value="1"/>
</dbReference>
<evidence type="ECO:0000256" key="2">
    <source>
        <dbReference type="ARBA" id="ARBA00023134"/>
    </source>
</evidence>
<gene>
    <name evidence="5" type="ORF">MACJ_001099</name>
</gene>
<evidence type="ECO:0000259" key="4">
    <source>
        <dbReference type="PROSITE" id="PS51718"/>
    </source>
</evidence>
<dbReference type="GO" id="GO:0008017">
    <property type="term" value="F:microtubule binding"/>
    <property type="evidence" value="ECO:0007669"/>
    <property type="project" value="TreeGrafter"/>
</dbReference>
<dbReference type="Pfam" id="PF02212">
    <property type="entry name" value="GED"/>
    <property type="match status" value="1"/>
</dbReference>
<dbReference type="Pfam" id="PF00350">
    <property type="entry name" value="Dynamin_N"/>
    <property type="match status" value="1"/>
</dbReference>
<dbReference type="AlphaFoldDB" id="A0A976QTG5"/>
<dbReference type="SMART" id="SM00302">
    <property type="entry name" value="GED"/>
    <property type="match status" value="1"/>
</dbReference>
<dbReference type="InterPro" id="IPR001401">
    <property type="entry name" value="Dynamin_GTPase"/>
</dbReference>
<dbReference type="InterPro" id="IPR027417">
    <property type="entry name" value="P-loop_NTPase"/>
</dbReference>
<dbReference type="GO" id="GO:0005737">
    <property type="term" value="C:cytoplasm"/>
    <property type="evidence" value="ECO:0007669"/>
    <property type="project" value="TreeGrafter"/>
</dbReference>
<proteinExistence type="predicted"/>
<name>A0A976QTG5_THEOR</name>
<dbReference type="GO" id="GO:0005874">
    <property type="term" value="C:microtubule"/>
    <property type="evidence" value="ECO:0007669"/>
    <property type="project" value="TreeGrafter"/>
</dbReference>
<dbReference type="PANTHER" id="PTHR11566:SF21">
    <property type="entry name" value="DYNAMIN RELATED PROTEIN 1, ISOFORM A"/>
    <property type="match status" value="1"/>
</dbReference>
<organism evidence="5 6">
    <name type="scientific">Theileria orientalis</name>
    <dbReference type="NCBI Taxonomy" id="68886"/>
    <lineage>
        <taxon>Eukaryota</taxon>
        <taxon>Sar</taxon>
        <taxon>Alveolata</taxon>
        <taxon>Apicomplexa</taxon>
        <taxon>Aconoidasida</taxon>
        <taxon>Piroplasmida</taxon>
        <taxon>Theileriidae</taxon>
        <taxon>Theileria</taxon>
    </lineage>
</organism>
<dbReference type="InterPro" id="IPR000375">
    <property type="entry name" value="Dynamin_stalk"/>
</dbReference>
<evidence type="ECO:0000313" key="5">
    <source>
        <dbReference type="EMBL" id="UKJ90168.2"/>
    </source>
</evidence>
<dbReference type="GO" id="GO:0003924">
    <property type="term" value="F:GTPase activity"/>
    <property type="evidence" value="ECO:0007669"/>
    <property type="project" value="InterPro"/>
</dbReference>
<sequence length="706" mass="79821">MEKLIPLISRLHSVLSWTGDNSIDLPAIAVIGAQSVGKSSVLEAIVGFPFLPKGYGIVTQRPLILRLCHDRGSKDVGEFAHKRGVIYDDFQKIKEEIRLETERITGSTKNVSSVPIFLKITSPKVIDLTLIDLPGITKVPVGDQTNDIEMQIRQMILEYITKPTCIILALSAANTDIATSDSLKMAREVDPSGLRTIGVITKCDMLDKGVDAIELLQGKIYKLRKGYVGVVCRDKDGNPDSPHDHNDEEQFFKNHPSYSSIAKKCGVKYLTSLLNEMLTSHIKDMLPYVKSKILTILHEYETELAVYGVTDITSTPGACLLHFFSKFSQRFKDTIDGKIVPMHHTSRLYGGARIYFIFNDSYLKTLNAFSPLTGLSDIEIRTAIRNSTGPYSALFVPEIAFENLVKKQIKLLECPSLQCVDQVYDELQNILENCEVPEINRYMNMRNKILAVVKDLLKECLEPTKDIIRNLIKIELAYINTNHPDFLRNAALAEIYNSTGITHRHESQNPFINPANHLLKSETVSYFVLNIALQSHFDIKFDSTPNMFFQSNAEFSPKPLMGKHFEASPKTVLHNNKVLIEKAKENANAIWLPNIPKVVMLNNDPSEREMVETELIKTLISSYFSIVRKNVADAVPKCIMHFMVNKATESLQQELIAKLYKKELYDELMAESKCVIEKREKCIHVVKCLKEALGNIEEMSEYKLFN</sequence>
<evidence type="ECO:0000256" key="1">
    <source>
        <dbReference type="ARBA" id="ARBA00022741"/>
    </source>
</evidence>
<dbReference type="GO" id="GO:0016020">
    <property type="term" value="C:membrane"/>
    <property type="evidence" value="ECO:0007669"/>
    <property type="project" value="TreeGrafter"/>
</dbReference>
<protein>
    <submittedName>
        <fullName evidence="5">Dynamin GTPase</fullName>
        <ecNumber evidence="5">3.6.5.5</ecNumber>
    </submittedName>
</protein>
<dbReference type="SUPFAM" id="SSF52540">
    <property type="entry name" value="P-loop containing nucleoside triphosphate hydrolases"/>
    <property type="match status" value="1"/>
</dbReference>
<dbReference type="PROSITE" id="PS51388">
    <property type="entry name" value="GED"/>
    <property type="match status" value="1"/>
</dbReference>
<keyword evidence="5" id="KW-0378">Hydrolase</keyword>
<dbReference type="GO" id="GO:0005525">
    <property type="term" value="F:GTP binding"/>
    <property type="evidence" value="ECO:0007669"/>
    <property type="project" value="InterPro"/>
</dbReference>
<dbReference type="EMBL" id="CP056068">
    <property type="protein sequence ID" value="UKJ90168.2"/>
    <property type="molecule type" value="Genomic_DNA"/>
</dbReference>
<evidence type="ECO:0000259" key="3">
    <source>
        <dbReference type="PROSITE" id="PS51388"/>
    </source>
</evidence>
<dbReference type="InterPro" id="IPR030381">
    <property type="entry name" value="G_DYNAMIN_dom"/>
</dbReference>
<dbReference type="InterPro" id="IPR045063">
    <property type="entry name" value="Dynamin_N"/>
</dbReference>
<dbReference type="CDD" id="cd08771">
    <property type="entry name" value="DLP_1"/>
    <property type="match status" value="1"/>
</dbReference>
<accession>A0A976QTG5</accession>
<dbReference type="PANTHER" id="PTHR11566">
    <property type="entry name" value="DYNAMIN"/>
    <property type="match status" value="1"/>
</dbReference>
<reference evidence="5" key="1">
    <citation type="submission" date="2022-07" db="EMBL/GenBank/DDBJ databases">
        <title>Evaluation of T. orientalis genome assembly methods using nanopore sequencing and analysis of variation between genomes.</title>
        <authorList>
            <person name="Yam J."/>
            <person name="Micallef M.L."/>
            <person name="Liu M."/>
            <person name="Djordjevic S.P."/>
            <person name="Bogema D.R."/>
            <person name="Jenkins C."/>
        </authorList>
    </citation>
    <scope>NUCLEOTIDE SEQUENCE</scope>
    <source>
        <strain evidence="5">Fish Creek</strain>
    </source>
</reference>
<dbReference type="PRINTS" id="PR00195">
    <property type="entry name" value="DYNAMIN"/>
</dbReference>
<dbReference type="EC" id="3.6.5.5" evidence="5"/>
<dbReference type="InterPro" id="IPR003130">
    <property type="entry name" value="GED"/>
</dbReference>
<feature type="domain" description="GED" evidence="3">
    <location>
        <begin position="613"/>
        <end position="704"/>
    </location>
</feature>
<evidence type="ECO:0000313" key="6">
    <source>
        <dbReference type="Proteomes" id="UP000244803"/>
    </source>
</evidence>
<keyword evidence="1" id="KW-0547">Nucleotide-binding</keyword>
<dbReference type="PROSITE" id="PS51718">
    <property type="entry name" value="G_DYNAMIN_2"/>
    <property type="match status" value="1"/>
</dbReference>
<dbReference type="OrthoDB" id="5061070at2759"/>
<keyword evidence="2" id="KW-0342">GTP-binding</keyword>
<dbReference type="Gene3D" id="1.20.120.1240">
    <property type="entry name" value="Dynamin, middle domain"/>
    <property type="match status" value="1"/>
</dbReference>
<dbReference type="Proteomes" id="UP000244803">
    <property type="component" value="Chromosome 2"/>
</dbReference>
<dbReference type="InterPro" id="IPR022812">
    <property type="entry name" value="Dynamin"/>
</dbReference>